<reference evidence="2" key="1">
    <citation type="submission" date="2022-06" db="EMBL/GenBank/DDBJ databases">
        <title>Genomic Encyclopedia of Archaeal and Bacterial Type Strains, Phase II (KMG-II): from individual species to whole genera.</title>
        <authorList>
            <person name="Goeker M."/>
        </authorList>
    </citation>
    <scope>NUCLEOTIDE SEQUENCE</scope>
    <source>
        <strain evidence="2">DSM 43935</strain>
    </source>
</reference>
<evidence type="ECO:0000313" key="2">
    <source>
        <dbReference type="EMBL" id="MCP2165994.1"/>
    </source>
</evidence>
<dbReference type="Proteomes" id="UP001206128">
    <property type="component" value="Unassembled WGS sequence"/>
</dbReference>
<evidence type="ECO:0000313" key="3">
    <source>
        <dbReference type="Proteomes" id="UP001206128"/>
    </source>
</evidence>
<feature type="compositionally biased region" description="Basic and acidic residues" evidence="1">
    <location>
        <begin position="12"/>
        <end position="29"/>
    </location>
</feature>
<feature type="compositionally biased region" description="Low complexity" evidence="1">
    <location>
        <begin position="81"/>
        <end position="98"/>
    </location>
</feature>
<feature type="region of interest" description="Disordered" evidence="1">
    <location>
        <begin position="78"/>
        <end position="111"/>
    </location>
</feature>
<sequence>MQSLGDGAGTVSRRDNPTGQHGQRERPARAAEPPPPGVAPAGEQAVIALLRAAGAHRLTTPAQRARIRDAVLARLAGHDSAAANTPPADTPTDTGAPAARRHPDKITPAGR</sequence>
<comment type="caution">
    <text evidence="2">The sequence shown here is derived from an EMBL/GenBank/DDBJ whole genome shotgun (WGS) entry which is preliminary data.</text>
</comment>
<gene>
    <name evidence="2" type="ORF">LX83_002853</name>
</gene>
<proteinExistence type="predicted"/>
<organism evidence="2 3">
    <name type="scientific">Goodfellowiella coeruleoviolacea</name>
    <dbReference type="NCBI Taxonomy" id="334858"/>
    <lineage>
        <taxon>Bacteria</taxon>
        <taxon>Bacillati</taxon>
        <taxon>Actinomycetota</taxon>
        <taxon>Actinomycetes</taxon>
        <taxon>Pseudonocardiales</taxon>
        <taxon>Pseudonocardiaceae</taxon>
        <taxon>Goodfellowiella</taxon>
    </lineage>
</organism>
<dbReference type="EMBL" id="JAMTCK010000006">
    <property type="protein sequence ID" value="MCP2165994.1"/>
    <property type="molecule type" value="Genomic_DNA"/>
</dbReference>
<name>A0AAE3KH13_9PSEU</name>
<accession>A0AAE3KH13</accession>
<dbReference type="AlphaFoldDB" id="A0AAE3KH13"/>
<evidence type="ECO:0000256" key="1">
    <source>
        <dbReference type="SAM" id="MobiDB-lite"/>
    </source>
</evidence>
<feature type="region of interest" description="Disordered" evidence="1">
    <location>
        <begin position="1"/>
        <end position="43"/>
    </location>
</feature>
<keyword evidence="3" id="KW-1185">Reference proteome</keyword>
<protein>
    <submittedName>
        <fullName evidence="2">Uncharacterized protein</fullName>
    </submittedName>
</protein>